<dbReference type="Proteomes" id="UP000789342">
    <property type="component" value="Unassembled WGS sequence"/>
</dbReference>
<dbReference type="AlphaFoldDB" id="A0A9N9INV0"/>
<gene>
    <name evidence="1" type="ORF">AMORRO_LOCUS14877</name>
</gene>
<organism evidence="1 2">
    <name type="scientific">Acaulospora morrowiae</name>
    <dbReference type="NCBI Taxonomy" id="94023"/>
    <lineage>
        <taxon>Eukaryota</taxon>
        <taxon>Fungi</taxon>
        <taxon>Fungi incertae sedis</taxon>
        <taxon>Mucoromycota</taxon>
        <taxon>Glomeromycotina</taxon>
        <taxon>Glomeromycetes</taxon>
        <taxon>Diversisporales</taxon>
        <taxon>Acaulosporaceae</taxon>
        <taxon>Acaulospora</taxon>
    </lineage>
</organism>
<dbReference type="OrthoDB" id="71260at2759"/>
<feature type="non-terminal residue" evidence="1">
    <location>
        <position position="45"/>
    </location>
</feature>
<reference evidence="1" key="1">
    <citation type="submission" date="2021-06" db="EMBL/GenBank/DDBJ databases">
        <authorList>
            <person name="Kallberg Y."/>
            <person name="Tangrot J."/>
            <person name="Rosling A."/>
        </authorList>
    </citation>
    <scope>NUCLEOTIDE SEQUENCE</scope>
    <source>
        <strain evidence="1">CL551</strain>
    </source>
</reference>
<comment type="caution">
    <text evidence="1">The sequence shown here is derived from an EMBL/GenBank/DDBJ whole genome shotgun (WGS) entry which is preliminary data.</text>
</comment>
<accession>A0A9N9INV0</accession>
<protein>
    <submittedName>
        <fullName evidence="1">2977_t:CDS:1</fullName>
    </submittedName>
</protein>
<feature type="non-terminal residue" evidence="1">
    <location>
        <position position="1"/>
    </location>
</feature>
<keyword evidence="2" id="KW-1185">Reference proteome</keyword>
<evidence type="ECO:0000313" key="2">
    <source>
        <dbReference type="Proteomes" id="UP000789342"/>
    </source>
</evidence>
<evidence type="ECO:0000313" key="1">
    <source>
        <dbReference type="EMBL" id="CAG8743462.1"/>
    </source>
</evidence>
<dbReference type="EMBL" id="CAJVPV010031751">
    <property type="protein sequence ID" value="CAG8743462.1"/>
    <property type="molecule type" value="Genomic_DNA"/>
</dbReference>
<proteinExistence type="predicted"/>
<sequence>SLGYDTVPSHIHRCPLKDERYFRGGYCVQKYGSRHREQVIDAIQL</sequence>
<name>A0A9N9INV0_9GLOM</name>